<evidence type="ECO:0000313" key="1">
    <source>
        <dbReference type="EMBL" id="GCE59056.1"/>
    </source>
</evidence>
<dbReference type="Proteomes" id="UP000289660">
    <property type="component" value="Unassembled WGS sequence"/>
</dbReference>
<reference evidence="2" key="1">
    <citation type="submission" date="2018-12" db="EMBL/GenBank/DDBJ databases">
        <title>Genome sequence of Microcystis aeruginosa NIES-4285.</title>
        <authorList>
            <person name="Tanabe Y."/>
        </authorList>
    </citation>
    <scope>NUCLEOTIDE SEQUENCE [LARGE SCALE GENOMIC DNA]</scope>
    <source>
        <strain evidence="2">NIES-4285</strain>
    </source>
</reference>
<sequence>MRQHHFKIDAIVILPAPIHALWTLPETDADFSTGWRLIKSYFSRQCHFQYQGKISTSRQHT</sequence>
<dbReference type="GO" id="GO:0004803">
    <property type="term" value="F:transposase activity"/>
    <property type="evidence" value="ECO:0007669"/>
    <property type="project" value="InterPro"/>
</dbReference>
<dbReference type="GO" id="GO:0006313">
    <property type="term" value="P:DNA transposition"/>
    <property type="evidence" value="ECO:0007669"/>
    <property type="project" value="InterPro"/>
</dbReference>
<dbReference type="AlphaFoldDB" id="A0A402D9Y3"/>
<protein>
    <submittedName>
        <fullName evidence="1">REP-associated tyrosine transposase</fullName>
    </submittedName>
</protein>
<dbReference type="EMBL" id="BIFY01000010">
    <property type="protein sequence ID" value="GCE59056.1"/>
    <property type="molecule type" value="Genomic_DNA"/>
</dbReference>
<evidence type="ECO:0000313" key="2">
    <source>
        <dbReference type="Proteomes" id="UP000289660"/>
    </source>
</evidence>
<organism evidence="1 2">
    <name type="scientific">Microcystis aeruginosa NIES-4285</name>
    <dbReference type="NCBI Taxonomy" id="2497681"/>
    <lineage>
        <taxon>Bacteria</taxon>
        <taxon>Bacillati</taxon>
        <taxon>Cyanobacteriota</taxon>
        <taxon>Cyanophyceae</taxon>
        <taxon>Oscillatoriophycideae</taxon>
        <taxon>Chroococcales</taxon>
        <taxon>Microcystaceae</taxon>
        <taxon>Microcystis</taxon>
    </lineage>
</organism>
<dbReference type="GO" id="GO:0003677">
    <property type="term" value="F:DNA binding"/>
    <property type="evidence" value="ECO:0007669"/>
    <property type="project" value="InterPro"/>
</dbReference>
<name>A0A402D9Y3_MICAE</name>
<dbReference type="SUPFAM" id="SSF143422">
    <property type="entry name" value="Transposase IS200-like"/>
    <property type="match status" value="1"/>
</dbReference>
<comment type="caution">
    <text evidence="1">The sequence shown here is derived from an EMBL/GenBank/DDBJ whole genome shotgun (WGS) entry which is preliminary data.</text>
</comment>
<accession>A0A402D9Y3</accession>
<proteinExistence type="predicted"/>
<dbReference type="Gene3D" id="3.30.70.1290">
    <property type="entry name" value="Transposase IS200-like"/>
    <property type="match status" value="1"/>
</dbReference>
<gene>
    <name evidence="1" type="primary">rayT_1</name>
    <name evidence="1" type="ORF">MiAbB_00968</name>
</gene>
<dbReference type="InterPro" id="IPR036515">
    <property type="entry name" value="Transposase_17_sf"/>
</dbReference>